<evidence type="ECO:0000313" key="3">
    <source>
        <dbReference type="Proteomes" id="UP001141336"/>
    </source>
</evidence>
<dbReference type="Gene3D" id="2.40.128.270">
    <property type="match status" value="4"/>
</dbReference>
<evidence type="ECO:0000313" key="2">
    <source>
        <dbReference type="EMBL" id="MCZ0862828.1"/>
    </source>
</evidence>
<dbReference type="Proteomes" id="UP001141336">
    <property type="component" value="Unassembled WGS sequence"/>
</dbReference>
<comment type="caution">
    <text evidence="2">The sequence shown here is derived from an EMBL/GenBank/DDBJ whole genome shotgun (WGS) entry which is preliminary data.</text>
</comment>
<protein>
    <submittedName>
        <fullName evidence="2">META domain-containing protein</fullName>
    </submittedName>
</protein>
<dbReference type="InterPro" id="IPR053147">
    <property type="entry name" value="Hsp_HslJ-like"/>
</dbReference>
<dbReference type="RefSeq" id="WP_268923087.1">
    <property type="nucleotide sequence ID" value="NZ_JAPTGC010000007.1"/>
</dbReference>
<organism evidence="2 3">
    <name type="scientific">Methanocorpusculum vombati</name>
    <dbReference type="NCBI Taxonomy" id="3002864"/>
    <lineage>
        <taxon>Archaea</taxon>
        <taxon>Methanobacteriati</taxon>
        <taxon>Methanobacteriota</taxon>
        <taxon>Stenosarchaea group</taxon>
        <taxon>Methanomicrobia</taxon>
        <taxon>Methanomicrobiales</taxon>
        <taxon>Methanocorpusculaceae</taxon>
        <taxon>Methanocorpusculum</taxon>
    </lineage>
</organism>
<dbReference type="PANTHER" id="PTHR35535">
    <property type="entry name" value="HEAT SHOCK PROTEIN HSLJ"/>
    <property type="match status" value="1"/>
</dbReference>
<keyword evidence="3" id="KW-1185">Reference proteome</keyword>
<gene>
    <name evidence="2" type="ORF">O0S09_06110</name>
</gene>
<reference evidence="2" key="1">
    <citation type="submission" date="2022-12" db="EMBL/GenBank/DDBJ databases">
        <title>Isolation and characterisation of novel Methanocorpusculum spp. from native Australian herbivores indicates the genus is ancestrally host-associated.</title>
        <authorList>
            <person name="Volmer J.G."/>
            <person name="Soo R.M."/>
            <person name="Evans P.N."/>
            <person name="Hoedt E.C."/>
            <person name="Astorga Alsina A.L."/>
            <person name="Woodcroft B.J."/>
            <person name="Tyson G.W."/>
            <person name="Hugenholtz P."/>
            <person name="Morrison M."/>
        </authorList>
    </citation>
    <scope>NUCLEOTIDE SEQUENCE</scope>
    <source>
        <strain evidence="2">CW153</strain>
    </source>
</reference>
<feature type="domain" description="DUF306" evidence="1">
    <location>
        <begin position="377"/>
        <end position="464"/>
    </location>
</feature>
<feature type="domain" description="DUF306" evidence="1">
    <location>
        <begin position="260"/>
        <end position="347"/>
    </location>
</feature>
<dbReference type="InterPro" id="IPR038670">
    <property type="entry name" value="HslJ-like_sf"/>
</dbReference>
<feature type="domain" description="DUF306" evidence="1">
    <location>
        <begin position="152"/>
        <end position="240"/>
    </location>
</feature>
<accession>A0ABT4IM46</accession>
<name>A0ABT4IM46_9EURY</name>
<dbReference type="InterPro" id="IPR005184">
    <property type="entry name" value="DUF306_Meta_HslJ"/>
</dbReference>
<dbReference type="Pfam" id="PF03724">
    <property type="entry name" value="META"/>
    <property type="match status" value="4"/>
</dbReference>
<dbReference type="PANTHER" id="PTHR35535:SF2">
    <property type="entry name" value="DUF306 DOMAIN-CONTAINING PROTEIN"/>
    <property type="match status" value="1"/>
</dbReference>
<evidence type="ECO:0000259" key="1">
    <source>
        <dbReference type="Pfam" id="PF03724"/>
    </source>
</evidence>
<feature type="domain" description="DUF306" evidence="1">
    <location>
        <begin position="30"/>
        <end position="136"/>
    </location>
</feature>
<sequence>MKHTGLVLIALILVGGLVFAAGCIAAPQTQSLEGKWILTGIGSGSNAEHPNGIISMEIVGTNVSGNAGVNLYHGTFSVENGKLIFSPMATTRMAGPEHMMAQERNFLAALLNVTGYTVANGVVTFTDASGNTLLTFAAMPAETLDGTSWALADNSKVTLEFTNGAFSGKAPINNYFGSWFVTGTNGITFGNAGTTLMAGPEDQMKAETEFFTALNNVTGYKIADGKLLLTDKDGKTLLTFNEAALQQAGSLISGNWTLSTDKGITLDITADGVFNGQAPVNLYFGTASITDGSISFGPVGATKMAGPEDQMKAETEFFAALDNVTGYKVGEGMLEFTDKDGKTLLTFVRPVDTQTPAAKALPGAEKTGLANEWVLEGNSDVTLNLTADGSFNGQAPVNLYFGSYTETADGLTFSAVGSTMMAGPEDAMNAESKFYEALGTVAGYKVVDGKLFLTDAAGNTVLTFA</sequence>
<proteinExistence type="predicted"/>
<dbReference type="EMBL" id="JAPTGC010000007">
    <property type="protein sequence ID" value="MCZ0862828.1"/>
    <property type="molecule type" value="Genomic_DNA"/>
</dbReference>
<dbReference type="PROSITE" id="PS51257">
    <property type="entry name" value="PROKAR_LIPOPROTEIN"/>
    <property type="match status" value="1"/>
</dbReference>